<dbReference type="Pfam" id="PF00171">
    <property type="entry name" value="Aldedh"/>
    <property type="match status" value="1"/>
</dbReference>
<dbReference type="SUPFAM" id="SSF53720">
    <property type="entry name" value="ALDH-like"/>
    <property type="match status" value="1"/>
</dbReference>
<dbReference type="GO" id="GO:0004777">
    <property type="term" value="F:succinate-semialdehyde dehydrogenase (NAD+) activity"/>
    <property type="evidence" value="ECO:0007669"/>
    <property type="project" value="TreeGrafter"/>
</dbReference>
<dbReference type="RefSeq" id="WP_114582391.1">
    <property type="nucleotide sequence ID" value="NZ_QPMH01000010.1"/>
</dbReference>
<dbReference type="InterPro" id="IPR016161">
    <property type="entry name" value="Ald_DH/histidinol_DH"/>
</dbReference>
<dbReference type="FunFam" id="3.40.605.10:FF:000026">
    <property type="entry name" value="Aldehyde dehydrogenase, putative"/>
    <property type="match status" value="1"/>
</dbReference>
<accession>A0A369T8I5</accession>
<evidence type="ECO:0000256" key="2">
    <source>
        <dbReference type="ARBA" id="ARBA00023002"/>
    </source>
</evidence>
<evidence type="ECO:0000313" key="7">
    <source>
        <dbReference type="EMBL" id="RDD61588.1"/>
    </source>
</evidence>
<protein>
    <submittedName>
        <fullName evidence="7">NADP-dependent succinate-semialdehyde dehydrogenase I</fullName>
    </submittedName>
</protein>
<dbReference type="NCBIfam" id="NF008415">
    <property type="entry name" value="PRK11241.1"/>
    <property type="match status" value="1"/>
</dbReference>
<dbReference type="FunFam" id="3.40.605.10:FF:000005">
    <property type="entry name" value="Succinate-semialdehyde dehydrogenase I"/>
    <property type="match status" value="1"/>
</dbReference>
<evidence type="ECO:0000259" key="6">
    <source>
        <dbReference type="Pfam" id="PF00171"/>
    </source>
</evidence>
<dbReference type="InterPro" id="IPR050740">
    <property type="entry name" value="Aldehyde_DH_Superfamily"/>
</dbReference>
<feature type="active site" evidence="4">
    <location>
        <position position="267"/>
    </location>
</feature>
<name>A0A369T8I5_9PROT</name>
<dbReference type="Gene3D" id="3.40.605.10">
    <property type="entry name" value="Aldehyde Dehydrogenase, Chain A, domain 1"/>
    <property type="match status" value="1"/>
</dbReference>
<dbReference type="InterPro" id="IPR015590">
    <property type="entry name" value="Aldehyde_DH_dom"/>
</dbReference>
<reference evidence="7 8" key="1">
    <citation type="submission" date="2018-07" db="EMBL/GenBank/DDBJ databases">
        <title>Venubactetium sediminum gen. nov., sp. nov., isolated from a marine solar saltern.</title>
        <authorList>
            <person name="Wang S."/>
        </authorList>
    </citation>
    <scope>NUCLEOTIDE SEQUENCE [LARGE SCALE GENOMIC DNA]</scope>
    <source>
        <strain evidence="7 8">WD2A32</strain>
    </source>
</reference>
<dbReference type="PANTHER" id="PTHR43353">
    <property type="entry name" value="SUCCINATE-SEMIALDEHYDE DEHYDROGENASE, MITOCHONDRIAL"/>
    <property type="match status" value="1"/>
</dbReference>
<dbReference type="Gene3D" id="3.40.309.10">
    <property type="entry name" value="Aldehyde Dehydrogenase, Chain A, domain 2"/>
    <property type="match status" value="1"/>
</dbReference>
<dbReference type="AlphaFoldDB" id="A0A369T8I5"/>
<dbReference type="GO" id="GO:0009450">
    <property type="term" value="P:gamma-aminobutyric acid catabolic process"/>
    <property type="evidence" value="ECO:0007669"/>
    <property type="project" value="InterPro"/>
</dbReference>
<sequence length="495" mass="52824">MSPDATVAEKAAPKLQDAKLFRQQAYVNGKWRDAASGETIQVTNPASGEVIGTIPSMGAAETREAIEAADRAWPAWRAKTAKERANILRTWFNLIMQAQEDLAALMTTEQGKPLAESRGEVAYGASFVEWFAEEAKRVYGDIIPPHQGDKRLVVVKQPIGVTASITPWNFPIAMITRKCAPALAAGCPVVIKPAAETPFCALALAELAERAGVPAGILNVVTGPAKEIGGELTSNPTVRKLSFTGSTEVGKLLMEQCAGTVKKLSLELGGNAPFIVFDDADLDAAVEGAMMCKFRNTGQTCVCANRIFVHDAVYDAFAEKLTAKVKELKVGSGFEEGVGQGPLIGPEALAKVEEHVADATAKGAKVAVGGKRHELGGTFYEPTVLTGVTPQMKVTDEETFGPVAPLFRFKSEEEAIELANATQYGLAAYFYARDLGRVWRVGEALEYGIVGINTGIISNEVAPFGGIKESGIGREGSKYGIEEFLEIKYMCMGGL</sequence>
<evidence type="ECO:0000256" key="3">
    <source>
        <dbReference type="ARBA" id="ARBA00023097"/>
    </source>
</evidence>
<dbReference type="Proteomes" id="UP000253941">
    <property type="component" value="Unassembled WGS sequence"/>
</dbReference>
<feature type="domain" description="Aldehyde dehydrogenase" evidence="6">
    <location>
        <begin position="31"/>
        <end position="489"/>
    </location>
</feature>
<evidence type="ECO:0000256" key="5">
    <source>
        <dbReference type="RuleBase" id="RU003345"/>
    </source>
</evidence>
<keyword evidence="2 5" id="KW-0560">Oxidoreductase</keyword>
<dbReference type="EMBL" id="QPMH01000010">
    <property type="protein sequence ID" value="RDD61588.1"/>
    <property type="molecule type" value="Genomic_DNA"/>
</dbReference>
<dbReference type="PANTHER" id="PTHR43353:SF5">
    <property type="entry name" value="SUCCINATE-SEMIALDEHYDE DEHYDROGENASE, MITOCHONDRIAL"/>
    <property type="match status" value="1"/>
</dbReference>
<dbReference type="InterPro" id="IPR016163">
    <property type="entry name" value="Ald_DH_C"/>
</dbReference>
<comment type="caution">
    <text evidence="7">The sequence shown here is derived from an EMBL/GenBank/DDBJ whole genome shotgun (WGS) entry which is preliminary data.</text>
</comment>
<dbReference type="NCBIfam" id="TIGR01780">
    <property type="entry name" value="SSADH"/>
    <property type="match status" value="1"/>
</dbReference>
<keyword evidence="3" id="KW-0558">Oxidation</keyword>
<dbReference type="InterPro" id="IPR016162">
    <property type="entry name" value="Ald_DH_N"/>
</dbReference>
<gene>
    <name evidence="7" type="ORF">DRB17_11670</name>
</gene>
<dbReference type="CDD" id="cd07103">
    <property type="entry name" value="ALDH_F5_SSADH_GabD"/>
    <property type="match status" value="1"/>
</dbReference>
<comment type="similarity">
    <text evidence="1 5">Belongs to the aldehyde dehydrogenase family.</text>
</comment>
<evidence type="ECO:0000313" key="8">
    <source>
        <dbReference type="Proteomes" id="UP000253941"/>
    </source>
</evidence>
<organism evidence="7 8">
    <name type="scientific">Ferruginivarius sediminum</name>
    <dbReference type="NCBI Taxonomy" id="2661937"/>
    <lineage>
        <taxon>Bacteria</taxon>
        <taxon>Pseudomonadati</taxon>
        <taxon>Pseudomonadota</taxon>
        <taxon>Alphaproteobacteria</taxon>
        <taxon>Rhodospirillales</taxon>
        <taxon>Rhodospirillaceae</taxon>
        <taxon>Ferruginivarius</taxon>
    </lineage>
</organism>
<dbReference type="InterPro" id="IPR016160">
    <property type="entry name" value="Ald_DH_CS_CYS"/>
</dbReference>
<dbReference type="PROSITE" id="PS00070">
    <property type="entry name" value="ALDEHYDE_DEHYDR_CYS"/>
    <property type="match status" value="1"/>
</dbReference>
<proteinExistence type="inferred from homology"/>
<keyword evidence="8" id="KW-1185">Reference proteome</keyword>
<dbReference type="GO" id="GO:0005829">
    <property type="term" value="C:cytosol"/>
    <property type="evidence" value="ECO:0007669"/>
    <property type="project" value="TreeGrafter"/>
</dbReference>
<dbReference type="InterPro" id="IPR029510">
    <property type="entry name" value="Ald_DH_CS_GLU"/>
</dbReference>
<dbReference type="FunFam" id="3.40.309.10:FF:000004">
    <property type="entry name" value="Succinate-semialdehyde dehydrogenase I"/>
    <property type="match status" value="1"/>
</dbReference>
<evidence type="ECO:0000256" key="1">
    <source>
        <dbReference type="ARBA" id="ARBA00009986"/>
    </source>
</evidence>
<dbReference type="InterPro" id="IPR010102">
    <property type="entry name" value="Succ_semiAld_DH"/>
</dbReference>
<dbReference type="PROSITE" id="PS00687">
    <property type="entry name" value="ALDEHYDE_DEHYDR_GLU"/>
    <property type="match status" value="1"/>
</dbReference>
<evidence type="ECO:0000256" key="4">
    <source>
        <dbReference type="PROSITE-ProRule" id="PRU10007"/>
    </source>
</evidence>